<dbReference type="InterPro" id="IPR036282">
    <property type="entry name" value="Glutathione-S-Trfase_C_sf"/>
</dbReference>
<dbReference type="GO" id="GO:0004364">
    <property type="term" value="F:glutathione transferase activity"/>
    <property type="evidence" value="ECO:0007669"/>
    <property type="project" value="TreeGrafter"/>
</dbReference>
<evidence type="ECO:0000313" key="4">
    <source>
        <dbReference type="Proteomes" id="UP001154114"/>
    </source>
</evidence>
<proteinExistence type="predicted"/>
<dbReference type="SFLD" id="SFLDS00019">
    <property type="entry name" value="Glutathione_Transferase_(cytos"/>
    <property type="match status" value="1"/>
</dbReference>
<dbReference type="Proteomes" id="UP001154114">
    <property type="component" value="Chromosome 5"/>
</dbReference>
<dbReference type="PANTHER" id="PTHR43969">
    <property type="entry name" value="GLUTATHIONE S TRANSFERASE D10, ISOFORM A-RELATED"/>
    <property type="match status" value="1"/>
</dbReference>
<reference evidence="3" key="1">
    <citation type="submission" date="2021-12" db="EMBL/GenBank/DDBJ databases">
        <authorList>
            <person name="King R."/>
        </authorList>
    </citation>
    <scope>NUCLEOTIDE SEQUENCE</scope>
</reference>
<keyword evidence="4" id="KW-1185">Reference proteome</keyword>
<evidence type="ECO:0000259" key="2">
    <source>
        <dbReference type="PROSITE" id="PS50405"/>
    </source>
</evidence>
<dbReference type="SFLD" id="SFLDG00358">
    <property type="entry name" value="Main_(cytGST)"/>
    <property type="match status" value="1"/>
</dbReference>
<dbReference type="PANTHER" id="PTHR43969:SF8">
    <property type="entry name" value="GLUTATHIONE S TRANSFERASE E13, ISOFORM A-RELATED"/>
    <property type="match status" value="1"/>
</dbReference>
<dbReference type="InterPro" id="IPR036249">
    <property type="entry name" value="Thioredoxin-like_sf"/>
</dbReference>
<evidence type="ECO:0000313" key="3">
    <source>
        <dbReference type="EMBL" id="CAH0604949.1"/>
    </source>
</evidence>
<accession>A0A9P0C0H6</accession>
<dbReference type="OrthoDB" id="422574at2759"/>
<dbReference type="Pfam" id="PF02798">
    <property type="entry name" value="GST_N"/>
    <property type="match status" value="1"/>
</dbReference>
<sequence length="226" mass="24769">MSSSCRPMMSASILTAFAGGLPSILYSCGAIVNTEKLNMAPVLYKIEPSPPANAVRILADIIGLELELKDVDMANLEHKSPDYLKLNPAGVVPTLVDDGFAVGDSHAIMIYLVSKYGGNKSEFLYPSDLRTRAIINQVMLYNASILFSRNSRVGMAMIFEGLKGPSERHISDVEEAYGMLERFLSKYRYVAANHLTIADISLATSLYVSVLIKEIDPEIPPDYCLV</sequence>
<dbReference type="SUPFAM" id="SSF52833">
    <property type="entry name" value="Thioredoxin-like"/>
    <property type="match status" value="1"/>
</dbReference>
<dbReference type="InterPro" id="IPR004045">
    <property type="entry name" value="Glutathione_S-Trfase_N"/>
</dbReference>
<gene>
    <name evidence="3" type="ORF">CINC_LOCUS11299</name>
</gene>
<feature type="domain" description="GST C-terminal" evidence="2">
    <location>
        <begin position="128"/>
        <end position="226"/>
    </location>
</feature>
<dbReference type="Gene3D" id="3.40.30.10">
    <property type="entry name" value="Glutaredoxin"/>
    <property type="match status" value="1"/>
</dbReference>
<feature type="domain" description="GST N-terminal" evidence="1">
    <location>
        <begin position="39"/>
        <end position="120"/>
    </location>
</feature>
<evidence type="ECO:0008006" key="5">
    <source>
        <dbReference type="Google" id="ProtNLM"/>
    </source>
</evidence>
<dbReference type="InterPro" id="IPR010987">
    <property type="entry name" value="Glutathione-S-Trfase_C-like"/>
</dbReference>
<dbReference type="InterPro" id="IPR040079">
    <property type="entry name" value="Glutathione_S-Trfase"/>
</dbReference>
<dbReference type="EMBL" id="LR824008">
    <property type="protein sequence ID" value="CAH0604949.1"/>
    <property type="molecule type" value="Genomic_DNA"/>
</dbReference>
<dbReference type="GO" id="GO:0006749">
    <property type="term" value="P:glutathione metabolic process"/>
    <property type="evidence" value="ECO:0007669"/>
    <property type="project" value="TreeGrafter"/>
</dbReference>
<dbReference type="AlphaFoldDB" id="A0A9P0C0H6"/>
<protein>
    <recommendedName>
        <fullName evidence="5">Glutathione S-transferase</fullName>
    </recommendedName>
</protein>
<name>A0A9P0C0H6_CHRIL</name>
<dbReference type="PROSITE" id="PS51257">
    <property type="entry name" value="PROKAR_LIPOPROTEIN"/>
    <property type="match status" value="1"/>
</dbReference>
<dbReference type="PROSITE" id="PS50404">
    <property type="entry name" value="GST_NTER"/>
    <property type="match status" value="1"/>
</dbReference>
<evidence type="ECO:0000259" key="1">
    <source>
        <dbReference type="PROSITE" id="PS50404"/>
    </source>
</evidence>
<organism evidence="3 4">
    <name type="scientific">Chrysodeixis includens</name>
    <name type="common">Soybean looper</name>
    <name type="synonym">Pseudoplusia includens</name>
    <dbReference type="NCBI Taxonomy" id="689277"/>
    <lineage>
        <taxon>Eukaryota</taxon>
        <taxon>Metazoa</taxon>
        <taxon>Ecdysozoa</taxon>
        <taxon>Arthropoda</taxon>
        <taxon>Hexapoda</taxon>
        <taxon>Insecta</taxon>
        <taxon>Pterygota</taxon>
        <taxon>Neoptera</taxon>
        <taxon>Endopterygota</taxon>
        <taxon>Lepidoptera</taxon>
        <taxon>Glossata</taxon>
        <taxon>Ditrysia</taxon>
        <taxon>Noctuoidea</taxon>
        <taxon>Noctuidae</taxon>
        <taxon>Plusiinae</taxon>
        <taxon>Chrysodeixis</taxon>
    </lineage>
</organism>
<dbReference type="Gene3D" id="1.20.1050.10">
    <property type="match status" value="1"/>
</dbReference>
<dbReference type="PROSITE" id="PS50405">
    <property type="entry name" value="GST_CTER"/>
    <property type="match status" value="1"/>
</dbReference>
<dbReference type="FunFam" id="3.40.30.10:FF:000034">
    <property type="entry name" value="glutathione S-transferase 1"/>
    <property type="match status" value="1"/>
</dbReference>
<dbReference type="SUPFAM" id="SSF47616">
    <property type="entry name" value="GST C-terminal domain-like"/>
    <property type="match status" value="1"/>
</dbReference>